<feature type="region of interest" description="Disordered" evidence="8">
    <location>
        <begin position="657"/>
        <end position="685"/>
    </location>
</feature>
<evidence type="ECO:0000256" key="4">
    <source>
        <dbReference type="ARBA" id="ARBA00022729"/>
    </source>
</evidence>
<evidence type="ECO:0000256" key="8">
    <source>
        <dbReference type="SAM" id="MobiDB-lite"/>
    </source>
</evidence>
<keyword evidence="2" id="KW-0964">Secreted</keyword>
<feature type="domain" description="EMI" evidence="10">
    <location>
        <begin position="48"/>
        <end position="125"/>
    </location>
</feature>
<evidence type="ECO:0000256" key="5">
    <source>
        <dbReference type="ARBA" id="ARBA00023054"/>
    </source>
</evidence>
<evidence type="ECO:0000259" key="10">
    <source>
        <dbReference type="PROSITE" id="PS51041"/>
    </source>
</evidence>
<dbReference type="PANTHER" id="PTHR15427:SF36">
    <property type="entry name" value="EMILIN-2"/>
    <property type="match status" value="1"/>
</dbReference>
<reference evidence="11 12" key="1">
    <citation type="submission" date="2019-04" db="EMBL/GenBank/DDBJ databases">
        <title>The sequence and de novo assembly of Takifugu bimaculatus genome using PacBio and Hi-C technologies.</title>
        <authorList>
            <person name="Xu P."/>
            <person name="Liu B."/>
            <person name="Zhou Z."/>
        </authorList>
    </citation>
    <scope>NUCLEOTIDE SEQUENCE [LARGE SCALE GENOMIC DNA]</scope>
    <source>
        <strain evidence="11">TB-2018</strain>
        <tissue evidence="11">Muscle</tissue>
    </source>
</reference>
<protein>
    <recommendedName>
        <fullName evidence="13">EMI domain-containing protein</fullName>
    </recommendedName>
</protein>
<evidence type="ECO:0000259" key="9">
    <source>
        <dbReference type="PROSITE" id="PS50871"/>
    </source>
</evidence>
<dbReference type="InterPro" id="IPR001073">
    <property type="entry name" value="C1q_dom"/>
</dbReference>
<evidence type="ECO:0000313" key="11">
    <source>
        <dbReference type="EMBL" id="TNM98381.1"/>
    </source>
</evidence>
<dbReference type="Gene3D" id="2.60.120.40">
    <property type="match status" value="1"/>
</dbReference>
<organism evidence="11 12">
    <name type="scientific">Takifugu bimaculatus</name>
    <dbReference type="NCBI Taxonomy" id="433685"/>
    <lineage>
        <taxon>Eukaryota</taxon>
        <taxon>Metazoa</taxon>
        <taxon>Chordata</taxon>
        <taxon>Craniata</taxon>
        <taxon>Vertebrata</taxon>
        <taxon>Euteleostomi</taxon>
        <taxon>Actinopterygii</taxon>
        <taxon>Neopterygii</taxon>
        <taxon>Teleostei</taxon>
        <taxon>Neoteleostei</taxon>
        <taxon>Acanthomorphata</taxon>
        <taxon>Eupercaria</taxon>
        <taxon>Tetraodontiformes</taxon>
        <taxon>Tetradontoidea</taxon>
        <taxon>Tetraodontidae</taxon>
        <taxon>Takifugu</taxon>
    </lineage>
</organism>
<dbReference type="PANTHER" id="PTHR15427">
    <property type="entry name" value="EMILIN ELASTIN MICROFIBRIL INTERFACE-LOCATED PROTEIN ELASTIN MICROFIBRIL INTERFACER"/>
    <property type="match status" value="1"/>
</dbReference>
<dbReference type="AlphaFoldDB" id="A0A4Z2C1T8"/>
<evidence type="ECO:0000256" key="3">
    <source>
        <dbReference type="ARBA" id="ARBA00022530"/>
    </source>
</evidence>
<feature type="region of interest" description="Disordered" evidence="8">
    <location>
        <begin position="218"/>
        <end position="238"/>
    </location>
</feature>
<dbReference type="InterPro" id="IPR008983">
    <property type="entry name" value="Tumour_necrosis_fac-like_dom"/>
</dbReference>
<feature type="region of interest" description="Disordered" evidence="8">
    <location>
        <begin position="126"/>
        <end position="173"/>
    </location>
</feature>
<dbReference type="SUPFAM" id="SSF49842">
    <property type="entry name" value="TNF-like"/>
    <property type="match status" value="1"/>
</dbReference>
<evidence type="ECO:0000313" key="12">
    <source>
        <dbReference type="Proteomes" id="UP000516260"/>
    </source>
</evidence>
<dbReference type="EMBL" id="SWLE01000007">
    <property type="protein sequence ID" value="TNM98381.1"/>
    <property type="molecule type" value="Genomic_DNA"/>
</dbReference>
<dbReference type="Pfam" id="PF07546">
    <property type="entry name" value="EMI"/>
    <property type="match status" value="1"/>
</dbReference>
<dbReference type="PROSITE" id="PS50871">
    <property type="entry name" value="C1Q"/>
    <property type="match status" value="1"/>
</dbReference>
<keyword evidence="12" id="KW-1185">Reference proteome</keyword>
<feature type="compositionally biased region" description="Low complexity" evidence="8">
    <location>
        <begin position="856"/>
        <end position="865"/>
    </location>
</feature>
<evidence type="ECO:0000256" key="1">
    <source>
        <dbReference type="ARBA" id="ARBA00004498"/>
    </source>
</evidence>
<feature type="compositionally biased region" description="Basic and acidic residues" evidence="8">
    <location>
        <begin position="154"/>
        <end position="173"/>
    </location>
</feature>
<gene>
    <name evidence="11" type="ORF">fugu_014627</name>
</gene>
<keyword evidence="5 7" id="KW-0175">Coiled coil</keyword>
<keyword evidence="4" id="KW-0732">Signal</keyword>
<feature type="region of interest" description="Disordered" evidence="8">
    <location>
        <begin position="856"/>
        <end position="888"/>
    </location>
</feature>
<feature type="region of interest" description="Disordered" evidence="8">
    <location>
        <begin position="784"/>
        <end position="817"/>
    </location>
</feature>
<name>A0A4Z2C1T8_9TELE</name>
<dbReference type="PROSITE" id="PS51041">
    <property type="entry name" value="EMI"/>
    <property type="match status" value="1"/>
</dbReference>
<dbReference type="SMART" id="SM00110">
    <property type="entry name" value="C1Q"/>
    <property type="match status" value="1"/>
</dbReference>
<evidence type="ECO:0000256" key="7">
    <source>
        <dbReference type="SAM" id="Coils"/>
    </source>
</evidence>
<proteinExistence type="predicted"/>
<dbReference type="Pfam" id="PF00386">
    <property type="entry name" value="C1q"/>
    <property type="match status" value="1"/>
</dbReference>
<dbReference type="InterPro" id="IPR011489">
    <property type="entry name" value="EMI_domain"/>
</dbReference>
<comment type="caution">
    <text evidence="11">The sequence shown here is derived from an EMBL/GenBank/DDBJ whole genome shotgun (WGS) entry which is preliminary data.</text>
</comment>
<comment type="subcellular location">
    <subcellularLocation>
        <location evidence="1">Secreted</location>
        <location evidence="1">Extracellular space</location>
        <location evidence="1">Extracellular matrix</location>
    </subcellularLocation>
</comment>
<evidence type="ECO:0000256" key="2">
    <source>
        <dbReference type="ARBA" id="ARBA00022525"/>
    </source>
</evidence>
<feature type="coiled-coil region" evidence="7">
    <location>
        <begin position="174"/>
        <end position="208"/>
    </location>
</feature>
<accession>A0A4Z2C1T8</accession>
<evidence type="ECO:0008006" key="13">
    <source>
        <dbReference type="Google" id="ProtNLM"/>
    </source>
</evidence>
<keyword evidence="6" id="KW-1015">Disulfide bond</keyword>
<sequence length="1108" mass="123655">MDLGIGEMDLRWIVFTLFLNFQLNYVSPSSYDLFQGSAYNGVVHRHRNRNWCAYVVRRNVSCAVQDGVESFQEPIVAPCPVYQPDCQQQVTYQNRFRPTYKIAFKTVTELEWRCCPGYHGLDCKDIKPPQHRQTAPQTEPHQVPNPGYTTRHTQRPERRETGHHETRHGETDKVRLLEGEVNHLSQTVQSLQSALKDLTENLRTDLQEDTRKTLVTLLNNMRPPDSASTAGADDSPAVLDGQATKGAALGDKALEKIMVRLDAISSDLKNKDDALEDLRGTMSSHEGQIRVLMDASQTPAIADFEVIQVHINKNFERMKKELDQNVEEHLAKLQSTCDDRISTLQKTCEDSREQGLDSLTKLVDTKEADLRKEMREIRREMAATDIPIRTQRQTDPAKPEEDHSNHKDLWREIDRIAEAHRILNIRIDNELAHFSEPVENNEIKLLIEDLEARVNISEQNAETHCFYIEQKLTQAITDEAVVLRQLMDERLINMKDQFTNMLVEMSNNSFPGMFSIDALQAEVNSNKFHLQGLDDRVSVVAELCSAGCSASEIPVGSSPTIRGLENILRDMSRNRNDFEVLFSDVNANTDKLRQLEDLAERQSVATNRRDSVMDSFQKRLLNLQDNFLGLASSVTGLSDSMHKSNQDMERINSTCCPTVQSSTGSPSWDKLTSVPHHQSDDTRRQVEDLRRRLDSFSTRLSSDLSQCEQNTQGVSDDMSAVDGRVSRLEKVCGRLDVVSITIKELKDGLERHVGDLREAVHKMNVTCGNQSADIIALRNSLQKLENDPPTPAKHGLKGTTAKELASRPERPAPLPDSTRARLQIPRITLPLPSSHRQPYNPIQPVQPNKHVIKVPSLRQPSSPQRPGHPAEIPEGPVRPVMETGEAGPPGYIRRVTVRRGSEHSSSLPVQGFAGAPGYPPLQPASFNHQSDRHQVPVAEKMPWNPAYQAPAQSPASAVGTSYADPFSFSAGFTQQSFSGEFGVIRFNRVLVNDGGHYSPHTGIFTVPLDGRYLVSGLLTAQQGERMQAVLSVSNRSIQRLQSAASQSAGSAPGEYTCGGSASFSLILPLRKGDRVGLVKTEGQLATTGSREILSTFSAIFLYAPQAKR</sequence>
<feature type="compositionally biased region" description="Polar residues" evidence="8">
    <location>
        <begin position="131"/>
        <end position="140"/>
    </location>
</feature>
<dbReference type="Proteomes" id="UP000516260">
    <property type="component" value="Chromosome 15"/>
</dbReference>
<feature type="domain" description="C1q" evidence="9">
    <location>
        <begin position="961"/>
        <end position="1107"/>
    </location>
</feature>
<dbReference type="InterPro" id="IPR050392">
    <property type="entry name" value="Collagen/C1q_domain"/>
</dbReference>
<evidence type="ECO:0000256" key="6">
    <source>
        <dbReference type="ARBA" id="ARBA00023157"/>
    </source>
</evidence>
<feature type="compositionally biased region" description="Polar residues" evidence="8">
    <location>
        <begin position="657"/>
        <end position="666"/>
    </location>
</feature>
<keyword evidence="3" id="KW-0272">Extracellular matrix</keyword>